<keyword evidence="1" id="KW-0479">Metal-binding</keyword>
<dbReference type="EMBL" id="KP890823">
    <property type="protein sequence ID" value="AKA61945.1"/>
    <property type="molecule type" value="Genomic_DNA"/>
</dbReference>
<feature type="domain" description="Zinc finger DksA/TraR C4-type" evidence="5">
    <location>
        <begin position="36"/>
        <end position="68"/>
    </location>
</feature>
<evidence type="ECO:0000256" key="3">
    <source>
        <dbReference type="ARBA" id="ARBA00022833"/>
    </source>
</evidence>
<accession>A0A0G2SSV6</accession>
<dbReference type="RefSeq" id="YP_009195501.1">
    <property type="nucleotide sequence ID" value="NC_028762.1"/>
</dbReference>
<gene>
    <name evidence="6" type="ORF">Pm5461_082</name>
</gene>
<dbReference type="SUPFAM" id="SSF57716">
    <property type="entry name" value="Glucocorticoid receptor-like (DNA-binding domain)"/>
    <property type="match status" value="1"/>
</dbReference>
<dbReference type="GeneID" id="26622882"/>
<evidence type="ECO:0000256" key="1">
    <source>
        <dbReference type="ARBA" id="ARBA00022723"/>
    </source>
</evidence>
<proteinExistence type="predicted"/>
<dbReference type="Gene3D" id="1.20.120.910">
    <property type="entry name" value="DksA, coiled-coil domain"/>
    <property type="match status" value="1"/>
</dbReference>
<name>A0A0G2SSV6_9CAUD</name>
<reference evidence="6 7" key="1">
    <citation type="submission" date="2015-03" db="EMBL/GenBank/DDBJ databases">
        <authorList>
            <person name="Melo L.D.R."/>
            <person name="Veiga P."/>
            <person name="Cerca N."/>
            <person name="Kropinski A.M."/>
            <person name="Azeredo J."/>
            <person name="Almeida C."/>
            <person name="Sillankorva S."/>
        </authorList>
    </citation>
    <scope>NUCLEOTIDE SEQUENCE [LARGE SCALE GENOMIC DNA]</scope>
</reference>
<dbReference type="InterPro" id="IPR000962">
    <property type="entry name" value="Znf_DskA_TraR"/>
</dbReference>
<keyword evidence="7" id="KW-1185">Reference proteome</keyword>
<dbReference type="GO" id="GO:0008270">
    <property type="term" value="F:zinc ion binding"/>
    <property type="evidence" value="ECO:0007669"/>
    <property type="project" value="UniProtKB-KW"/>
</dbReference>
<organism evidence="6 7">
    <name type="scientific">Proteus phage vB_PmiM_Pm5461</name>
    <dbReference type="NCBI Taxonomy" id="1636250"/>
    <lineage>
        <taxon>Viruses</taxon>
        <taxon>Duplodnaviria</taxon>
        <taxon>Heunggongvirae</taxon>
        <taxon>Uroviricota</taxon>
        <taxon>Caudoviricetes</taxon>
        <taxon>Pantevenvirales</taxon>
        <taxon>Straboviridae</taxon>
        <taxon>Bragavirus</taxon>
        <taxon>Bragavirus pm5461</taxon>
    </lineage>
</organism>
<dbReference type="Proteomes" id="UP000202749">
    <property type="component" value="Segment"/>
</dbReference>
<keyword evidence="3" id="KW-0862">Zinc</keyword>
<feature type="zinc finger region" description="dksA C4-type" evidence="4">
    <location>
        <begin position="40"/>
        <end position="64"/>
    </location>
</feature>
<keyword evidence="2" id="KW-0863">Zinc-finger</keyword>
<evidence type="ECO:0000313" key="6">
    <source>
        <dbReference type="EMBL" id="AKA61945.1"/>
    </source>
</evidence>
<dbReference type="Pfam" id="PF01258">
    <property type="entry name" value="zf-dskA_traR"/>
    <property type="match status" value="1"/>
</dbReference>
<evidence type="ECO:0000256" key="2">
    <source>
        <dbReference type="ARBA" id="ARBA00022771"/>
    </source>
</evidence>
<evidence type="ECO:0000256" key="4">
    <source>
        <dbReference type="PROSITE-ProRule" id="PRU00510"/>
    </source>
</evidence>
<protein>
    <recommendedName>
        <fullName evidence="5">Zinc finger DksA/TraR C4-type domain-containing protein</fullName>
    </recommendedName>
</protein>
<dbReference type="KEGG" id="vg:26622882"/>
<evidence type="ECO:0000313" key="7">
    <source>
        <dbReference type="Proteomes" id="UP000202749"/>
    </source>
</evidence>
<evidence type="ECO:0000259" key="5">
    <source>
        <dbReference type="Pfam" id="PF01258"/>
    </source>
</evidence>
<dbReference type="OrthoDB" id="24362at10239"/>
<dbReference type="PROSITE" id="PS51128">
    <property type="entry name" value="ZF_DKSA_2"/>
    <property type="match status" value="1"/>
</dbReference>
<sequence length="87" mass="10045">MNGWGPSDDGFATKEAVIKDAIEWARLSLVNSSYNNDIYCLECGEEIPERRRQIIKNCNYCCTCQESHDIITTSYYNRRGSKDSQLR</sequence>